<protein>
    <submittedName>
        <fullName evidence="2">Uncharacterized protein</fullName>
    </submittedName>
</protein>
<dbReference type="Proteomes" id="UP000015241">
    <property type="component" value="Unassembled WGS sequence"/>
</dbReference>
<feature type="region of interest" description="Disordered" evidence="1">
    <location>
        <begin position="16"/>
        <end position="53"/>
    </location>
</feature>
<dbReference type="HOGENOM" id="CLU_950064_0_0_1"/>
<sequence length="293" mass="32937">MEFNAATRGFSVVPGSAEAERSGYHSRRRHNKGDIATFGNLEKSGPSGGGLEASDQQLEWNEICSILECLVFTKEEVEENRPVAPRDVIMRLSELYRTSARAPARGSEGTKQPYSSNTKSAAQITAERHEEIEQPGITRPVLTNMLTARISSLPIFSKLETRINNLDGSVARLECKIQHHHDDSVARHSTVGRKLDAVVEEILKVQTTLTEARQVSSELKSYVSDLKVQMLPVPTSVAETQLVKPHLRVLQERFEDWFRDLSSIKLDSHHILQHVTDHMHRQYEISAQTSCFV</sequence>
<dbReference type="InParanoid" id="S8FNV8"/>
<proteinExistence type="predicted"/>
<feature type="region of interest" description="Disordered" evidence="1">
    <location>
        <begin position="99"/>
        <end position="118"/>
    </location>
</feature>
<dbReference type="AlphaFoldDB" id="S8FNV8"/>
<name>S8FNV8_FOMSC</name>
<feature type="compositionally biased region" description="Polar residues" evidence="1">
    <location>
        <begin position="109"/>
        <end position="118"/>
    </location>
</feature>
<organism evidence="2 3">
    <name type="scientific">Fomitopsis schrenkii</name>
    <name type="common">Brown rot fungus</name>
    <dbReference type="NCBI Taxonomy" id="2126942"/>
    <lineage>
        <taxon>Eukaryota</taxon>
        <taxon>Fungi</taxon>
        <taxon>Dikarya</taxon>
        <taxon>Basidiomycota</taxon>
        <taxon>Agaricomycotina</taxon>
        <taxon>Agaricomycetes</taxon>
        <taxon>Polyporales</taxon>
        <taxon>Fomitopsis</taxon>
    </lineage>
</organism>
<evidence type="ECO:0000313" key="3">
    <source>
        <dbReference type="Proteomes" id="UP000015241"/>
    </source>
</evidence>
<dbReference type="EMBL" id="KE504152">
    <property type="protein sequence ID" value="EPS99989.1"/>
    <property type="molecule type" value="Genomic_DNA"/>
</dbReference>
<reference evidence="2 3" key="1">
    <citation type="journal article" date="2012" name="Science">
        <title>The Paleozoic origin of enzymatic lignin decomposition reconstructed from 31 fungal genomes.</title>
        <authorList>
            <person name="Floudas D."/>
            <person name="Binder M."/>
            <person name="Riley R."/>
            <person name="Barry K."/>
            <person name="Blanchette R.A."/>
            <person name="Henrissat B."/>
            <person name="Martinez A.T."/>
            <person name="Otillar R."/>
            <person name="Spatafora J.W."/>
            <person name="Yadav J.S."/>
            <person name="Aerts A."/>
            <person name="Benoit I."/>
            <person name="Boyd A."/>
            <person name="Carlson A."/>
            <person name="Copeland A."/>
            <person name="Coutinho P.M."/>
            <person name="de Vries R.P."/>
            <person name="Ferreira P."/>
            <person name="Findley K."/>
            <person name="Foster B."/>
            <person name="Gaskell J."/>
            <person name="Glotzer D."/>
            <person name="Gorecki P."/>
            <person name="Heitman J."/>
            <person name="Hesse C."/>
            <person name="Hori C."/>
            <person name="Igarashi K."/>
            <person name="Jurgens J.A."/>
            <person name="Kallen N."/>
            <person name="Kersten P."/>
            <person name="Kohler A."/>
            <person name="Kuees U."/>
            <person name="Kumar T.K.A."/>
            <person name="Kuo A."/>
            <person name="LaButti K."/>
            <person name="Larrondo L.F."/>
            <person name="Lindquist E."/>
            <person name="Ling A."/>
            <person name="Lombard V."/>
            <person name="Lucas S."/>
            <person name="Lundell T."/>
            <person name="Martin R."/>
            <person name="McLaughlin D.J."/>
            <person name="Morgenstern I."/>
            <person name="Morin E."/>
            <person name="Murat C."/>
            <person name="Nagy L.G."/>
            <person name="Nolan M."/>
            <person name="Ohm R.A."/>
            <person name="Patyshakuliyeva A."/>
            <person name="Rokas A."/>
            <person name="Ruiz-Duenas F.J."/>
            <person name="Sabat G."/>
            <person name="Salamov A."/>
            <person name="Samejima M."/>
            <person name="Schmutz J."/>
            <person name="Slot J.C."/>
            <person name="St John F."/>
            <person name="Stenlid J."/>
            <person name="Sun H."/>
            <person name="Sun S."/>
            <person name="Syed K."/>
            <person name="Tsang A."/>
            <person name="Wiebenga A."/>
            <person name="Young D."/>
            <person name="Pisabarro A."/>
            <person name="Eastwood D.C."/>
            <person name="Martin F."/>
            <person name="Cullen D."/>
            <person name="Grigoriev I.V."/>
            <person name="Hibbett D.S."/>
        </authorList>
    </citation>
    <scope>NUCLEOTIDE SEQUENCE</scope>
    <source>
        <strain evidence="3">FP-58527</strain>
    </source>
</reference>
<evidence type="ECO:0000256" key="1">
    <source>
        <dbReference type="SAM" id="MobiDB-lite"/>
    </source>
</evidence>
<evidence type="ECO:0000313" key="2">
    <source>
        <dbReference type="EMBL" id="EPS99989.1"/>
    </source>
</evidence>
<gene>
    <name evidence="2" type="ORF">FOMPIDRAFT_1050082</name>
</gene>
<keyword evidence="3" id="KW-1185">Reference proteome</keyword>
<accession>S8FNV8</accession>